<keyword evidence="2" id="KW-1185">Reference proteome</keyword>
<evidence type="ECO:0000313" key="3">
    <source>
        <dbReference type="WBParaSite" id="OFLC_0000762301-mRNA-1"/>
    </source>
</evidence>
<dbReference type="EMBL" id="UZAJ01008082">
    <property type="protein sequence ID" value="VDO51937.1"/>
    <property type="molecule type" value="Genomic_DNA"/>
</dbReference>
<protein>
    <submittedName>
        <fullName evidence="3">t-SNARE coiled-coil homology domain-containing protein</fullName>
    </submittedName>
</protein>
<proteinExistence type="predicted"/>
<organism evidence="3">
    <name type="scientific">Onchocerca flexuosa</name>
    <dbReference type="NCBI Taxonomy" id="387005"/>
    <lineage>
        <taxon>Eukaryota</taxon>
        <taxon>Metazoa</taxon>
        <taxon>Ecdysozoa</taxon>
        <taxon>Nematoda</taxon>
        <taxon>Chromadorea</taxon>
        <taxon>Rhabditida</taxon>
        <taxon>Spirurina</taxon>
        <taxon>Spiruromorpha</taxon>
        <taxon>Filarioidea</taxon>
        <taxon>Onchocercidae</taxon>
        <taxon>Onchocerca</taxon>
    </lineage>
</organism>
<dbReference type="WBParaSite" id="OFLC_0000762301-mRNA-1">
    <property type="protein sequence ID" value="OFLC_0000762301-mRNA-1"/>
    <property type="gene ID" value="OFLC_0000762301"/>
</dbReference>
<accession>A0A183HJG2</accession>
<sequence length="47" mass="5325">MQMKQAIIQVQNAIVDAIDHRAIDLVMNGERENVVDDINVLSIQSYI</sequence>
<reference evidence="1 2" key="2">
    <citation type="submission" date="2018-11" db="EMBL/GenBank/DDBJ databases">
        <authorList>
            <consortium name="Pathogen Informatics"/>
        </authorList>
    </citation>
    <scope>NUCLEOTIDE SEQUENCE [LARGE SCALE GENOMIC DNA]</scope>
</reference>
<dbReference type="Proteomes" id="UP000267606">
    <property type="component" value="Unassembled WGS sequence"/>
</dbReference>
<reference evidence="3" key="1">
    <citation type="submission" date="2016-06" db="UniProtKB">
        <authorList>
            <consortium name="WormBaseParasite"/>
        </authorList>
    </citation>
    <scope>IDENTIFICATION</scope>
</reference>
<name>A0A183HJG2_9BILA</name>
<evidence type="ECO:0000313" key="2">
    <source>
        <dbReference type="Proteomes" id="UP000267606"/>
    </source>
</evidence>
<evidence type="ECO:0000313" key="1">
    <source>
        <dbReference type="EMBL" id="VDO51937.1"/>
    </source>
</evidence>
<gene>
    <name evidence="1" type="ORF">OFLC_LOCUS7624</name>
</gene>
<dbReference type="AlphaFoldDB" id="A0A183HJG2"/>